<dbReference type="InParanoid" id="G0QWT2"/>
<protein>
    <submittedName>
        <fullName evidence="1">Uncharacterized protein</fullName>
    </submittedName>
</protein>
<dbReference type="GeneID" id="14906433"/>
<evidence type="ECO:0000313" key="1">
    <source>
        <dbReference type="EMBL" id="EGR30321.1"/>
    </source>
</evidence>
<dbReference type="EMBL" id="GL984013">
    <property type="protein sequence ID" value="EGR30321.1"/>
    <property type="molecule type" value="Genomic_DNA"/>
</dbReference>
<organism evidence="1 2">
    <name type="scientific">Ichthyophthirius multifiliis</name>
    <name type="common">White spot disease agent</name>
    <name type="synonym">Ich</name>
    <dbReference type="NCBI Taxonomy" id="5932"/>
    <lineage>
        <taxon>Eukaryota</taxon>
        <taxon>Sar</taxon>
        <taxon>Alveolata</taxon>
        <taxon>Ciliophora</taxon>
        <taxon>Intramacronucleata</taxon>
        <taxon>Oligohymenophorea</taxon>
        <taxon>Hymenostomatida</taxon>
        <taxon>Ophryoglenina</taxon>
        <taxon>Ichthyophthirius</taxon>
    </lineage>
</organism>
<evidence type="ECO:0000313" key="2">
    <source>
        <dbReference type="Proteomes" id="UP000008983"/>
    </source>
</evidence>
<dbReference type="Proteomes" id="UP000008983">
    <property type="component" value="Unassembled WGS sequence"/>
</dbReference>
<reference evidence="1 2" key="1">
    <citation type="submission" date="2011-07" db="EMBL/GenBank/DDBJ databases">
        <authorList>
            <person name="Coyne R."/>
            <person name="Brami D."/>
            <person name="Johnson J."/>
            <person name="Hostetler J."/>
            <person name="Hannick L."/>
            <person name="Clark T."/>
            <person name="Cassidy-Hanley D."/>
            <person name="Inman J."/>
        </authorList>
    </citation>
    <scope>NUCLEOTIDE SEQUENCE [LARGE SCALE GENOMIC DNA]</scope>
    <source>
        <strain evidence="1 2">G5</strain>
    </source>
</reference>
<dbReference type="eggNOG" id="ENOG502R2Q0">
    <property type="taxonomic scope" value="Eukaryota"/>
</dbReference>
<accession>G0QWT2</accession>
<dbReference type="AlphaFoldDB" id="G0QWT2"/>
<dbReference type="STRING" id="857967.G0QWT2"/>
<gene>
    <name evidence="1" type="ORF">IMG5_134950</name>
</gene>
<dbReference type="OrthoDB" id="288280at2759"/>
<sequence>MENKNNETIDLMELSLRKLINEQILEFNQASYGMLVSLATKYIQSDELIWKKLLNNACRLFTKAEYSQEGIINDKKNEKQQSNLVFLFNNVLKYAEKFQNHQGIKQLGDIAASHLVQKYDLIKNTNQKFLFMSNNLKIVPFKQQMWTLKYIKENQKNIQELSVETLTNLISGLQKMRVQNLKNEKFGNDVLSSDLLNSIEQEWIKKFQDQISLFVVYFYCLGSLGHIQGQSRDFCIGLPLRAQKNLSIQYTHKVFKDGTLVSIKQITNIVDGFKCKGDSK</sequence>
<dbReference type="RefSeq" id="XP_004031908.1">
    <property type="nucleotide sequence ID" value="XM_004031860.1"/>
</dbReference>
<name>G0QWT2_ICHMU</name>
<keyword evidence="2" id="KW-1185">Reference proteome</keyword>
<proteinExistence type="predicted"/>